<feature type="chain" id="PRO_5019571848" evidence="1">
    <location>
        <begin position="22"/>
        <end position="201"/>
    </location>
</feature>
<sequence length="201" mass="22799">MKRRRFLQTTAALTLSTSAIKALSAQRYLTACNGGKPIAAADSPPLSDSPENPILTDWQWRELAAIQDHLFPPEPDAPGAGDIDALPYLRSILADPKLRPELEALLVDGMERLRQLLRSEDHRDFSALGEDRKEAVLHRLEKESIGRRFLDRLLHYILEACLTDPVYGGNPKEIGWQWLGFEPGYKRPTPKQRYFLLTWVA</sequence>
<dbReference type="AlphaFoldDB" id="A0A450V8F6"/>
<proteinExistence type="predicted"/>
<accession>A0A450V8F6</accession>
<name>A0A450V8F6_9GAMM</name>
<feature type="signal peptide" evidence="1">
    <location>
        <begin position="1"/>
        <end position="21"/>
    </location>
</feature>
<keyword evidence="1" id="KW-0732">Signal</keyword>
<evidence type="ECO:0000256" key="1">
    <source>
        <dbReference type="SAM" id="SignalP"/>
    </source>
</evidence>
<evidence type="ECO:0000313" key="2">
    <source>
        <dbReference type="EMBL" id="VFK01039.1"/>
    </source>
</evidence>
<protein>
    <submittedName>
        <fullName evidence="2">Gluconate 2-dehydrogenase gamma chain</fullName>
    </submittedName>
</protein>
<gene>
    <name evidence="2" type="ORF">BECKLFY1418A_GA0070994_11335</name>
</gene>
<organism evidence="2">
    <name type="scientific">Candidatus Kentrum sp. LFY</name>
    <dbReference type="NCBI Taxonomy" id="2126342"/>
    <lineage>
        <taxon>Bacteria</taxon>
        <taxon>Pseudomonadati</taxon>
        <taxon>Pseudomonadota</taxon>
        <taxon>Gammaproteobacteria</taxon>
        <taxon>Candidatus Kentrum</taxon>
    </lineage>
</organism>
<reference evidence="2" key="1">
    <citation type="submission" date="2019-02" db="EMBL/GenBank/DDBJ databases">
        <authorList>
            <person name="Gruber-Vodicka R. H."/>
            <person name="Seah K. B. B."/>
        </authorList>
    </citation>
    <scope>NUCLEOTIDE SEQUENCE</scope>
    <source>
        <strain evidence="2">BECK_M6</strain>
    </source>
</reference>
<dbReference type="EMBL" id="CAADFH010000133">
    <property type="protein sequence ID" value="VFK01039.1"/>
    <property type="molecule type" value="Genomic_DNA"/>
</dbReference>
<dbReference type="Pfam" id="PF13618">
    <property type="entry name" value="Gluconate_2-dh3"/>
    <property type="match status" value="1"/>
</dbReference>
<dbReference type="InterPro" id="IPR027056">
    <property type="entry name" value="Gluconate_2DH_su3"/>
</dbReference>